<dbReference type="KEGG" id="nml:Namu_3858"/>
<dbReference type="PANTHER" id="PTHR43603:SF1">
    <property type="entry name" value="ZINC-REGULATED GTPASE METALLOPROTEIN ACTIVATOR 1"/>
    <property type="match status" value="1"/>
</dbReference>
<gene>
    <name evidence="2" type="ordered locus">Namu_3858</name>
</gene>
<dbReference type="Gene3D" id="3.40.50.300">
    <property type="entry name" value="P-loop containing nucleotide triphosphate hydrolases"/>
    <property type="match status" value="1"/>
</dbReference>
<proteinExistence type="predicted"/>
<protein>
    <submittedName>
        <fullName evidence="2">Cobalamin synthesis CobW domain protein</fullName>
    </submittedName>
</protein>
<dbReference type="SUPFAM" id="SSF90002">
    <property type="entry name" value="Hypothetical protein YjiA, C-terminal domain"/>
    <property type="match status" value="1"/>
</dbReference>
<dbReference type="SMART" id="SM00833">
    <property type="entry name" value="CobW_C"/>
    <property type="match status" value="1"/>
</dbReference>
<organism evidence="2 3">
    <name type="scientific">Nakamurella multipartita (strain ATCC 700099 / DSM 44233 / CIP 104796 / JCM 9543 / NBRC 105858 / Y-104)</name>
    <name type="common">Microsphaera multipartita</name>
    <dbReference type="NCBI Taxonomy" id="479431"/>
    <lineage>
        <taxon>Bacteria</taxon>
        <taxon>Bacillati</taxon>
        <taxon>Actinomycetota</taxon>
        <taxon>Actinomycetes</taxon>
        <taxon>Nakamurellales</taxon>
        <taxon>Nakamurellaceae</taxon>
        <taxon>Nakamurella</taxon>
    </lineage>
</organism>
<reference evidence="2 3" key="2">
    <citation type="journal article" date="2010" name="Stand. Genomic Sci.">
        <title>Complete genome sequence of Nakamurella multipartita type strain (Y-104).</title>
        <authorList>
            <person name="Tice H."/>
            <person name="Mayilraj S."/>
            <person name="Sims D."/>
            <person name="Lapidus A."/>
            <person name="Nolan M."/>
            <person name="Lucas S."/>
            <person name="Glavina Del Rio T."/>
            <person name="Copeland A."/>
            <person name="Cheng J.F."/>
            <person name="Meincke L."/>
            <person name="Bruce D."/>
            <person name="Goodwin L."/>
            <person name="Pitluck S."/>
            <person name="Ivanova N."/>
            <person name="Mavromatis K."/>
            <person name="Ovchinnikova G."/>
            <person name="Pati A."/>
            <person name="Chen A."/>
            <person name="Palaniappan K."/>
            <person name="Land M."/>
            <person name="Hauser L."/>
            <person name="Chang Y.J."/>
            <person name="Jeffries C.D."/>
            <person name="Detter J.C."/>
            <person name="Brettin T."/>
            <person name="Rohde M."/>
            <person name="Goker M."/>
            <person name="Bristow J."/>
            <person name="Eisen J.A."/>
            <person name="Markowitz V."/>
            <person name="Hugenholtz P."/>
            <person name="Kyrpides N.C."/>
            <person name="Klenk H.P."/>
            <person name="Chen F."/>
        </authorList>
    </citation>
    <scope>NUCLEOTIDE SEQUENCE [LARGE SCALE GENOMIC DNA]</scope>
    <source>
        <strain evidence="3">ATCC 700099 / DSM 44233 / CIP 104796 / JCM 9543 / NBRC 105858 / Y-104</strain>
    </source>
</reference>
<dbReference type="EMBL" id="CP001737">
    <property type="protein sequence ID" value="ACV80153.1"/>
    <property type="molecule type" value="Genomic_DNA"/>
</dbReference>
<dbReference type="Pfam" id="PF07683">
    <property type="entry name" value="CobW_C"/>
    <property type="match status" value="1"/>
</dbReference>
<dbReference type="RefSeq" id="WP_015748980.1">
    <property type="nucleotide sequence ID" value="NC_013235.1"/>
</dbReference>
<keyword evidence="3" id="KW-1185">Reference proteome</keyword>
<evidence type="ECO:0000313" key="2">
    <source>
        <dbReference type="EMBL" id="ACV80153.1"/>
    </source>
</evidence>
<dbReference type="InterPro" id="IPR011629">
    <property type="entry name" value="CobW-like_C"/>
</dbReference>
<dbReference type="eggNOG" id="COG0523">
    <property type="taxonomic scope" value="Bacteria"/>
</dbReference>
<dbReference type="HOGENOM" id="CLU_017452_2_2_11"/>
<feature type="domain" description="CobW C-terminal" evidence="1">
    <location>
        <begin position="233"/>
        <end position="323"/>
    </location>
</feature>
<dbReference type="InParanoid" id="C8XGS2"/>
<dbReference type="OrthoDB" id="9808822at2"/>
<sequence length="349" mass="37336">MIPVAILATVDPVLRDAALLSLLTDLPGTGVLAQDLDPDTGTLRRIVSDQHGIAEDSTRPLAHACLGCAIREDSVPTLESMAAARRWERIIWALPVSAETAPAARPLCRPDAVPGLELATVACVVDADQVEADLMGDELLADRDLALSADDRRSVGEASAAQLGHADLVLTIGEDPVGLTLADHLRGRRTLRSTLFGIRAEQVFAPRHSARHAEARIDPCRIQAPDAPDAHGVWSLDLLSPRPVHPGRFLAGIGELAGGRTRSRGRFHLLSRPGRVAVWDGAGRQLSIGDGGPWRVGTPSTRIVFTGVDDDRARVAQGFARMLMTDDELAGSMRVRHEDDGLDGWLGAR</sequence>
<dbReference type="InterPro" id="IPR051927">
    <property type="entry name" value="Zn_Chap_cDPG_Synth"/>
</dbReference>
<dbReference type="AlphaFoldDB" id="C8XGS2"/>
<evidence type="ECO:0000313" key="3">
    <source>
        <dbReference type="Proteomes" id="UP000002218"/>
    </source>
</evidence>
<name>C8XGS2_NAKMY</name>
<reference evidence="3" key="1">
    <citation type="submission" date="2009-09" db="EMBL/GenBank/DDBJ databases">
        <title>The complete genome of Nakamurella multipartita DSM 44233.</title>
        <authorList>
            <consortium name="US DOE Joint Genome Institute (JGI-PGF)"/>
            <person name="Lucas S."/>
            <person name="Copeland A."/>
            <person name="Lapidus A."/>
            <person name="Glavina del Rio T."/>
            <person name="Dalin E."/>
            <person name="Tice H."/>
            <person name="Bruce D."/>
            <person name="Goodwin L."/>
            <person name="Pitluck S."/>
            <person name="Kyrpides N."/>
            <person name="Mavromatis K."/>
            <person name="Ivanova N."/>
            <person name="Ovchinnikova G."/>
            <person name="Sims D."/>
            <person name="Meincke L."/>
            <person name="Brettin T."/>
            <person name="Detter J.C."/>
            <person name="Han C."/>
            <person name="Larimer F."/>
            <person name="Land M."/>
            <person name="Hauser L."/>
            <person name="Markowitz V."/>
            <person name="Cheng J.-F."/>
            <person name="Hugenholtz P."/>
            <person name="Woyke T."/>
            <person name="Wu D."/>
            <person name="Klenk H.-P."/>
            <person name="Eisen J.A."/>
        </authorList>
    </citation>
    <scope>NUCLEOTIDE SEQUENCE [LARGE SCALE GENOMIC DNA]</scope>
    <source>
        <strain evidence="3">ATCC 700099 / DSM 44233 / CIP 104796 / JCM 9543 / NBRC 105858 / Y-104</strain>
    </source>
</reference>
<accession>C8XGS2</accession>
<dbReference type="PANTHER" id="PTHR43603">
    <property type="entry name" value="COBW DOMAIN-CONTAINING PROTEIN DDB_G0274527"/>
    <property type="match status" value="1"/>
</dbReference>
<dbReference type="STRING" id="479431.Namu_3858"/>
<evidence type="ECO:0000259" key="1">
    <source>
        <dbReference type="SMART" id="SM00833"/>
    </source>
</evidence>
<dbReference type="InterPro" id="IPR027417">
    <property type="entry name" value="P-loop_NTPase"/>
</dbReference>
<dbReference type="Proteomes" id="UP000002218">
    <property type="component" value="Chromosome"/>
</dbReference>